<sequence length="863" mass="95310">MDPLFNPSRWTRGGRGPRAYSALLCSCSTTSPEGFGNVSTSLFSLSGDILLGGLFPINLLTSNLSERRDPNNITCGSLNEFGLGLTMVMKYAVDEINENQILLPGIKLGYEIYDTCGQSAIVVKPTMSFLTAKSNGVLSVKCNYTDYETSISAVIGPYSSEMVTTIGKLLGFFLMPQISYGATSDKFSDNLLYPSFFRTVPSDKKQVDVMALLMKEFGWNWVAVVGSDEEYGQRGMQQFSKAAEQTAVCVAYQGLIPVYTDPEPAVQTLVQNILTTEVGVVVVFSLADQAEVFFKEVIRRNVSGVWVASTSWAIHKRVMSLPNIQNIGTVIGFIDKLQTLDKLTPYTEALFLKLSQEREDMPPPPPPESDYPPNPCPQCWNLSPANITLVTNPSVVRTAFSVYAATYSVAQALHNLLECNSTACNWKSGFKVYPWKLLKALRNTSVDINGTRVVFDSNGNPNIGYHILQWEWTPSGMNFYMVGSYGEGLSLNRSLLKWHTADGQVPLSTCSAACGAGQVRRVKGFHSCCFDCIDCLPGTYQANDEDIQCTKCPDRQWSLKRSTNCTDPTFEYLTWYSAEAIEMILVGVLLLACQGAVAVVFLMHRETPLVAASGGVLSFVTLISLMGACLSLLLFLGQPGDVVCRLQLPLVSIFQTVPLSIITAISLEILYVTEFYETAASRLHIIRGPVIWLFVLVCCTVQAGLCGWYVKEGPTLSENVANMKINFMKTFLACPVLPLTGFALLQGFNGAMSLVSFMCTFMALKPLHQYNLARDITFSTLIYCVIWVIFIPIYIGLNTKNRSIVHVYFTLSSNFGLLAAYYFPKCYFLLRKADLNTLEHFCTFLEGAPPTPAEEEPQPQPEK</sequence>
<feature type="transmembrane region" description="Helical" evidence="13">
    <location>
        <begin position="776"/>
        <end position="797"/>
    </location>
</feature>
<dbReference type="PANTHER" id="PTHR24061:SF435">
    <property type="entry name" value="TASTE RECEPTOR TYPE 1 MEMBER 3"/>
    <property type="match status" value="1"/>
</dbReference>
<comment type="similarity">
    <text evidence="11">Belongs to the G-protein coupled receptor 3 family. TAS1R subfamily.</text>
</comment>
<reference evidence="16" key="1">
    <citation type="submission" date="2025-08" db="UniProtKB">
        <authorList>
            <consortium name="RefSeq"/>
        </authorList>
    </citation>
    <scope>IDENTIFICATION</scope>
</reference>
<dbReference type="OrthoDB" id="5984008at2759"/>
<evidence type="ECO:0000256" key="12">
    <source>
        <dbReference type="ARBA" id="ARBA00040705"/>
    </source>
</evidence>
<keyword evidence="5 13" id="KW-1133">Transmembrane helix</keyword>
<evidence type="ECO:0000256" key="7">
    <source>
        <dbReference type="ARBA" id="ARBA00023136"/>
    </source>
</evidence>
<keyword evidence="3 13" id="KW-0812">Transmembrane</keyword>
<dbReference type="InterPro" id="IPR011500">
    <property type="entry name" value="GPCR_3_9-Cys_dom"/>
</dbReference>
<gene>
    <name evidence="16" type="primary">tas1r3</name>
</gene>
<evidence type="ECO:0000256" key="1">
    <source>
        <dbReference type="ARBA" id="ARBA00004651"/>
    </source>
</evidence>
<dbReference type="PRINTS" id="PR00592">
    <property type="entry name" value="CASENSINGR"/>
</dbReference>
<feature type="transmembrane region" description="Helical" evidence="13">
    <location>
        <begin position="615"/>
        <end position="636"/>
    </location>
</feature>
<keyword evidence="8 16" id="KW-0675">Receptor</keyword>
<name>A0A6P7IH56_9TELE</name>
<keyword evidence="4" id="KW-0732">Signal</keyword>
<dbReference type="AlphaFoldDB" id="A0A6P7IH56"/>
<keyword evidence="15" id="KW-1185">Reference proteome</keyword>
<keyword evidence="9" id="KW-0325">Glycoprotein</keyword>
<feature type="domain" description="G-protein coupled receptors family 3 profile" evidence="14">
    <location>
        <begin position="579"/>
        <end position="840"/>
    </location>
</feature>
<dbReference type="RefSeq" id="XP_028262257.1">
    <property type="nucleotide sequence ID" value="XM_028406456.1"/>
</dbReference>
<dbReference type="PRINTS" id="PR00248">
    <property type="entry name" value="GPCRMGR"/>
</dbReference>
<dbReference type="Pfam" id="PF01094">
    <property type="entry name" value="ANF_receptor"/>
    <property type="match status" value="1"/>
</dbReference>
<dbReference type="FunFam" id="3.40.50.2300:FF:000016">
    <property type="entry name" value="Taste 1 receptor member 2"/>
    <property type="match status" value="1"/>
</dbReference>
<evidence type="ECO:0000256" key="4">
    <source>
        <dbReference type="ARBA" id="ARBA00022729"/>
    </source>
</evidence>
<evidence type="ECO:0000256" key="9">
    <source>
        <dbReference type="ARBA" id="ARBA00023180"/>
    </source>
</evidence>
<dbReference type="CDD" id="cd15290">
    <property type="entry name" value="7tmC_TAS1R3"/>
    <property type="match status" value="1"/>
</dbReference>
<dbReference type="PROSITE" id="PS50259">
    <property type="entry name" value="G_PROTEIN_RECEP_F3_4"/>
    <property type="match status" value="1"/>
</dbReference>
<evidence type="ECO:0000256" key="3">
    <source>
        <dbReference type="ARBA" id="ARBA00022692"/>
    </source>
</evidence>
<dbReference type="InterPro" id="IPR000337">
    <property type="entry name" value="GPCR_3"/>
</dbReference>
<dbReference type="GeneID" id="114436272"/>
<protein>
    <recommendedName>
        <fullName evidence="12">Taste receptor type 1 member 3</fullName>
    </recommendedName>
</protein>
<evidence type="ECO:0000313" key="15">
    <source>
        <dbReference type="Proteomes" id="UP000515145"/>
    </source>
</evidence>
<evidence type="ECO:0000256" key="2">
    <source>
        <dbReference type="ARBA" id="ARBA00022475"/>
    </source>
</evidence>
<keyword evidence="10" id="KW-0807">Transducer</keyword>
<dbReference type="InterPro" id="IPR038550">
    <property type="entry name" value="GPCR_3_9-Cys_sf"/>
</dbReference>
<feature type="transmembrane region" description="Helical" evidence="13">
    <location>
        <begin position="690"/>
        <end position="710"/>
    </location>
</feature>
<proteinExistence type="inferred from homology"/>
<dbReference type="InterPro" id="IPR017978">
    <property type="entry name" value="GPCR_3_C"/>
</dbReference>
<dbReference type="Gene3D" id="2.10.50.30">
    <property type="entry name" value="GPCR, family 3, nine cysteines domain"/>
    <property type="match status" value="1"/>
</dbReference>
<evidence type="ECO:0000313" key="16">
    <source>
        <dbReference type="RefSeq" id="XP_028262257.1"/>
    </source>
</evidence>
<dbReference type="Pfam" id="PF00003">
    <property type="entry name" value="7tm_3"/>
    <property type="match status" value="1"/>
</dbReference>
<evidence type="ECO:0000256" key="5">
    <source>
        <dbReference type="ARBA" id="ARBA00022989"/>
    </source>
</evidence>
<dbReference type="Gene3D" id="3.40.50.2300">
    <property type="match status" value="2"/>
</dbReference>
<evidence type="ECO:0000256" key="11">
    <source>
        <dbReference type="ARBA" id="ARBA00038492"/>
    </source>
</evidence>
<dbReference type="GO" id="GO:0050917">
    <property type="term" value="P:sensory perception of umami taste"/>
    <property type="evidence" value="ECO:0007669"/>
    <property type="project" value="TreeGrafter"/>
</dbReference>
<dbReference type="GO" id="GO:0005886">
    <property type="term" value="C:plasma membrane"/>
    <property type="evidence" value="ECO:0007669"/>
    <property type="project" value="UniProtKB-SubCell"/>
</dbReference>
<dbReference type="CDD" id="cd06363">
    <property type="entry name" value="PBP1_taste_receptor"/>
    <property type="match status" value="1"/>
</dbReference>
<feature type="transmembrane region" description="Helical" evidence="13">
    <location>
        <begin position="803"/>
        <end position="823"/>
    </location>
</feature>
<dbReference type="InterPro" id="IPR028082">
    <property type="entry name" value="Peripla_BP_I"/>
</dbReference>
<keyword evidence="6" id="KW-0297">G-protein coupled receptor</keyword>
<evidence type="ECO:0000256" key="13">
    <source>
        <dbReference type="SAM" id="Phobius"/>
    </source>
</evidence>
<dbReference type="InParanoid" id="A0A6P7IH56"/>
<feature type="transmembrane region" description="Helical" evidence="13">
    <location>
        <begin position="583"/>
        <end position="603"/>
    </location>
</feature>
<feature type="transmembrane region" description="Helical" evidence="13">
    <location>
        <begin position="648"/>
        <end position="670"/>
    </location>
</feature>
<comment type="subcellular location">
    <subcellularLocation>
        <location evidence="1">Cell membrane</location>
        <topology evidence="1">Multi-pass membrane protein</topology>
    </subcellularLocation>
</comment>
<dbReference type="InterPro" id="IPR001828">
    <property type="entry name" value="ANF_lig-bd_rcpt"/>
</dbReference>
<dbReference type="FunFam" id="2.10.50.30:FF:000004">
    <property type="entry name" value="Taste receptor type 1 member 3-like protein"/>
    <property type="match status" value="1"/>
</dbReference>
<keyword evidence="7 13" id="KW-0472">Membrane</keyword>
<dbReference type="PANTHER" id="PTHR24061">
    <property type="entry name" value="CALCIUM-SENSING RECEPTOR-RELATED"/>
    <property type="match status" value="1"/>
</dbReference>
<dbReference type="GO" id="GO:0050916">
    <property type="term" value="P:sensory perception of sweet taste"/>
    <property type="evidence" value="ECO:0007669"/>
    <property type="project" value="TreeGrafter"/>
</dbReference>
<evidence type="ECO:0000256" key="10">
    <source>
        <dbReference type="ARBA" id="ARBA00023224"/>
    </source>
</evidence>
<dbReference type="Proteomes" id="UP000515145">
    <property type="component" value="Chromosome 5"/>
</dbReference>
<dbReference type="Pfam" id="PF07562">
    <property type="entry name" value="NCD3G"/>
    <property type="match status" value="1"/>
</dbReference>
<evidence type="ECO:0000259" key="14">
    <source>
        <dbReference type="PROSITE" id="PS50259"/>
    </source>
</evidence>
<keyword evidence="2" id="KW-1003">Cell membrane</keyword>
<organism evidence="15 16">
    <name type="scientific">Parambassis ranga</name>
    <name type="common">Indian glassy fish</name>
    <dbReference type="NCBI Taxonomy" id="210632"/>
    <lineage>
        <taxon>Eukaryota</taxon>
        <taxon>Metazoa</taxon>
        <taxon>Chordata</taxon>
        <taxon>Craniata</taxon>
        <taxon>Vertebrata</taxon>
        <taxon>Euteleostomi</taxon>
        <taxon>Actinopterygii</taxon>
        <taxon>Neopterygii</taxon>
        <taxon>Teleostei</taxon>
        <taxon>Neoteleostei</taxon>
        <taxon>Acanthomorphata</taxon>
        <taxon>Ovalentaria</taxon>
        <taxon>Ambassidae</taxon>
        <taxon>Parambassis</taxon>
    </lineage>
</organism>
<dbReference type="GO" id="GO:0004930">
    <property type="term" value="F:G protein-coupled receptor activity"/>
    <property type="evidence" value="ECO:0007669"/>
    <property type="project" value="UniProtKB-KW"/>
</dbReference>
<dbReference type="CTD" id="83756"/>
<evidence type="ECO:0000256" key="8">
    <source>
        <dbReference type="ARBA" id="ARBA00023170"/>
    </source>
</evidence>
<accession>A0A6P7IH56</accession>
<dbReference type="SUPFAM" id="SSF53822">
    <property type="entry name" value="Periplasmic binding protein-like I"/>
    <property type="match status" value="1"/>
</dbReference>
<evidence type="ECO:0000256" key="6">
    <source>
        <dbReference type="ARBA" id="ARBA00023040"/>
    </source>
</evidence>
<dbReference type="InterPro" id="IPR000068">
    <property type="entry name" value="GPCR_3_Ca_sens_rcpt-rel"/>
</dbReference>
<feature type="transmembrane region" description="Helical" evidence="13">
    <location>
        <begin position="742"/>
        <end position="764"/>
    </location>
</feature>